<dbReference type="PANTHER" id="PTHR12358">
    <property type="entry name" value="SPHINGOSINE KINASE"/>
    <property type="match status" value="1"/>
</dbReference>
<dbReference type="Gene3D" id="2.60.200.40">
    <property type="match status" value="1"/>
</dbReference>
<dbReference type="Pfam" id="PF19279">
    <property type="entry name" value="YegS_C"/>
    <property type="match status" value="1"/>
</dbReference>
<dbReference type="SUPFAM" id="SSF111331">
    <property type="entry name" value="NAD kinase/diacylglycerol kinase-like"/>
    <property type="match status" value="1"/>
</dbReference>
<evidence type="ECO:0000256" key="3">
    <source>
        <dbReference type="ARBA" id="ARBA00022777"/>
    </source>
</evidence>
<keyword evidence="3 6" id="KW-0418">Kinase</keyword>
<dbReference type="InterPro" id="IPR005218">
    <property type="entry name" value="Diacylglycerol/lipid_kinase"/>
</dbReference>
<gene>
    <name evidence="6" type="ORF">QO014_000376</name>
</gene>
<protein>
    <submittedName>
        <fullName evidence="6">YegS/Rv2252/BmrU family lipid kinase</fullName>
    </submittedName>
</protein>
<dbReference type="InterPro" id="IPR050187">
    <property type="entry name" value="Lipid_Phosphate_FormReg"/>
</dbReference>
<dbReference type="Proteomes" id="UP001241603">
    <property type="component" value="Unassembled WGS sequence"/>
</dbReference>
<comment type="caution">
    <text evidence="6">The sequence shown here is derived from an EMBL/GenBank/DDBJ whole genome shotgun (WGS) entry which is preliminary data.</text>
</comment>
<dbReference type="NCBIfam" id="NF009604">
    <property type="entry name" value="PRK13057.1"/>
    <property type="match status" value="1"/>
</dbReference>
<proteinExistence type="predicted"/>
<dbReference type="Gene3D" id="3.40.50.10330">
    <property type="entry name" value="Probable inorganic polyphosphate/atp-NAD kinase, domain 1"/>
    <property type="match status" value="1"/>
</dbReference>
<dbReference type="PANTHER" id="PTHR12358:SF54">
    <property type="entry name" value="SPHINGOSINE KINASE RELATED PROTEIN"/>
    <property type="match status" value="1"/>
</dbReference>
<dbReference type="InterPro" id="IPR016064">
    <property type="entry name" value="NAD/diacylglycerol_kinase_sf"/>
</dbReference>
<evidence type="ECO:0000256" key="1">
    <source>
        <dbReference type="ARBA" id="ARBA00022679"/>
    </source>
</evidence>
<feature type="domain" description="DAGKc" evidence="5">
    <location>
        <begin position="1"/>
        <end position="128"/>
    </location>
</feature>
<accession>A0ABU0H119</accession>
<reference evidence="6 7" key="1">
    <citation type="submission" date="2023-07" db="EMBL/GenBank/DDBJ databases">
        <title>Genomic Encyclopedia of Type Strains, Phase IV (KMG-IV): sequencing the most valuable type-strain genomes for metagenomic binning, comparative biology and taxonomic classification.</title>
        <authorList>
            <person name="Goeker M."/>
        </authorList>
    </citation>
    <scope>NUCLEOTIDE SEQUENCE [LARGE SCALE GENOMIC DNA]</scope>
    <source>
        <strain evidence="6 7">B6-8</strain>
    </source>
</reference>
<dbReference type="Pfam" id="PF00781">
    <property type="entry name" value="DAGK_cat"/>
    <property type="match status" value="1"/>
</dbReference>
<dbReference type="PROSITE" id="PS50146">
    <property type="entry name" value="DAGK"/>
    <property type="match status" value="1"/>
</dbReference>
<evidence type="ECO:0000259" key="5">
    <source>
        <dbReference type="PROSITE" id="PS50146"/>
    </source>
</evidence>
<keyword evidence="2" id="KW-0547">Nucleotide-binding</keyword>
<keyword evidence="1" id="KW-0808">Transferase</keyword>
<evidence type="ECO:0000256" key="2">
    <source>
        <dbReference type="ARBA" id="ARBA00022741"/>
    </source>
</evidence>
<dbReference type="EMBL" id="JAUSVO010000001">
    <property type="protein sequence ID" value="MDQ0436006.1"/>
    <property type="molecule type" value="Genomic_DNA"/>
</dbReference>
<keyword evidence="4" id="KW-0067">ATP-binding</keyword>
<organism evidence="6 7">
    <name type="scientific">Kaistia dalseonensis</name>
    <dbReference type="NCBI Taxonomy" id="410840"/>
    <lineage>
        <taxon>Bacteria</taxon>
        <taxon>Pseudomonadati</taxon>
        <taxon>Pseudomonadota</taxon>
        <taxon>Alphaproteobacteria</taxon>
        <taxon>Hyphomicrobiales</taxon>
        <taxon>Kaistiaceae</taxon>
        <taxon>Kaistia</taxon>
    </lineage>
</organism>
<evidence type="ECO:0000313" key="6">
    <source>
        <dbReference type="EMBL" id="MDQ0436006.1"/>
    </source>
</evidence>
<dbReference type="RefSeq" id="WP_266346951.1">
    <property type="nucleotide sequence ID" value="NZ_JAPKNG010000001.1"/>
</dbReference>
<dbReference type="NCBIfam" id="TIGR00147">
    <property type="entry name" value="YegS/Rv2252/BmrU family lipid kinase"/>
    <property type="match status" value="1"/>
</dbReference>
<sequence length="292" mass="31568">MTPKRALFLVNRKARNGGSDIQAIIDLLKEGGVELAMPEGFQPGEIADLIRDHRDKVDAVIVGGGDGSLNASARGLLATGLPLGILPLGTANDLARTLELPKDPLAAAKLILEGHTRQIDLGSVNDHPFFNVASIGFSAHLARGLTSEAKKRWGVFGYALGAMRILSQSRPFTATIEHDGKIEPIRTIQVSVGNGRYYGGGMTVEANAKPDDGRLDVYSLELGHWSEILQLLPRLRAGTHGEDKRVRAFDTTELTIQTRRRHEVNADGELVTTTPARFTLLRRAVTVFAPAT</sequence>
<evidence type="ECO:0000256" key="4">
    <source>
        <dbReference type="ARBA" id="ARBA00022840"/>
    </source>
</evidence>
<dbReference type="InterPro" id="IPR001206">
    <property type="entry name" value="Diacylglycerol_kinase_cat_dom"/>
</dbReference>
<dbReference type="GO" id="GO:0016301">
    <property type="term" value="F:kinase activity"/>
    <property type="evidence" value="ECO:0007669"/>
    <property type="project" value="UniProtKB-KW"/>
</dbReference>
<dbReference type="InterPro" id="IPR045540">
    <property type="entry name" value="YegS/DAGK_C"/>
</dbReference>
<keyword evidence="7" id="KW-1185">Reference proteome</keyword>
<name>A0ABU0H119_9HYPH</name>
<dbReference type="SMART" id="SM00046">
    <property type="entry name" value="DAGKc"/>
    <property type="match status" value="1"/>
</dbReference>
<evidence type="ECO:0000313" key="7">
    <source>
        <dbReference type="Proteomes" id="UP001241603"/>
    </source>
</evidence>
<dbReference type="InterPro" id="IPR017438">
    <property type="entry name" value="ATP-NAD_kinase_N"/>
</dbReference>